<protein>
    <submittedName>
        <fullName evidence="1">Uncharacterized protein</fullName>
    </submittedName>
</protein>
<dbReference type="RefSeq" id="WP_041880589.1">
    <property type="nucleotide sequence ID" value="NZ_CP157278.1"/>
</dbReference>
<dbReference type="Proteomes" id="UP000032049">
    <property type="component" value="Unassembled WGS sequence"/>
</dbReference>
<organism evidence="1 2">
    <name type="scientific">Pedobacter lusitanus</name>
    <dbReference type="NCBI Taxonomy" id="1503925"/>
    <lineage>
        <taxon>Bacteria</taxon>
        <taxon>Pseudomonadati</taxon>
        <taxon>Bacteroidota</taxon>
        <taxon>Sphingobacteriia</taxon>
        <taxon>Sphingobacteriales</taxon>
        <taxon>Sphingobacteriaceae</taxon>
        <taxon>Pedobacter</taxon>
    </lineage>
</organism>
<sequence length="157" mass="18112">MKYAIIFLFCLSGLFSRGQELKLSQLKSFIGQPVSSVTDSLTHHQWVVRPELSGEQGKQLYKTFSYGNHESEKSKALSWFRIHADDEVINQLYYQLNGPEPYNLILKEIKLAGTEKKDTQDIDNKQISTYYISNDYIFQTITGNDSYTVMVMPNKQP</sequence>
<comment type="caution">
    <text evidence="1">The sequence shown here is derived from an EMBL/GenBank/DDBJ whole genome shotgun (WGS) entry which is preliminary data.</text>
</comment>
<accession>A0A0D0GN69</accession>
<dbReference type="AlphaFoldDB" id="A0A0D0GN69"/>
<name>A0A0D0GN69_9SPHI</name>
<reference evidence="1 2" key="1">
    <citation type="submission" date="2015-01" db="EMBL/GenBank/DDBJ databases">
        <title>Draft genome sequence of Pedobacter sp. NL19 isolated from sludge of an effluent treatment pond in an abandoned uranium mine.</title>
        <authorList>
            <person name="Santos T."/>
            <person name="Caetano T."/>
            <person name="Covas C."/>
            <person name="Cruz A."/>
            <person name="Mendo S."/>
        </authorList>
    </citation>
    <scope>NUCLEOTIDE SEQUENCE [LARGE SCALE GENOMIC DNA]</scope>
    <source>
        <strain evidence="1 2">NL19</strain>
    </source>
</reference>
<gene>
    <name evidence="1" type="ORF">TH53_08300</name>
</gene>
<keyword evidence="2" id="KW-1185">Reference proteome</keyword>
<dbReference type="OrthoDB" id="759827at2"/>
<dbReference type="EMBL" id="JXRA01000031">
    <property type="protein sequence ID" value="KIO77635.1"/>
    <property type="molecule type" value="Genomic_DNA"/>
</dbReference>
<evidence type="ECO:0000313" key="2">
    <source>
        <dbReference type="Proteomes" id="UP000032049"/>
    </source>
</evidence>
<proteinExistence type="predicted"/>
<evidence type="ECO:0000313" key="1">
    <source>
        <dbReference type="EMBL" id="KIO77635.1"/>
    </source>
</evidence>